<accession>A0A182PTC5</accession>
<dbReference type="EnsemblMetazoa" id="AEPI010211-RA">
    <property type="protein sequence ID" value="AEPI010211-PA"/>
    <property type="gene ID" value="AEPI010211"/>
</dbReference>
<evidence type="ECO:0000256" key="1">
    <source>
        <dbReference type="ARBA" id="ARBA00023015"/>
    </source>
</evidence>
<dbReference type="STRING" id="199890.A0A182PTC5"/>
<dbReference type="PANTHER" id="PTHR16088:SF3">
    <property type="entry name" value="GON-4-LIKE PROTEIN"/>
    <property type="match status" value="1"/>
</dbReference>
<keyword evidence="2" id="KW-0804">Transcription</keyword>
<dbReference type="AlphaFoldDB" id="A0A182PTC5"/>
<keyword evidence="6" id="KW-1185">Reference proteome</keyword>
<feature type="compositionally biased region" description="Basic and acidic residues" evidence="4">
    <location>
        <begin position="33"/>
        <end position="45"/>
    </location>
</feature>
<dbReference type="Proteomes" id="UP000075885">
    <property type="component" value="Unassembled WGS sequence"/>
</dbReference>
<dbReference type="VEuPathDB" id="VectorBase:AEPI010211"/>
<proteinExistence type="predicted"/>
<dbReference type="GO" id="GO:0003712">
    <property type="term" value="F:transcription coregulator activity"/>
    <property type="evidence" value="ECO:0007669"/>
    <property type="project" value="TreeGrafter"/>
</dbReference>
<organism evidence="5 6">
    <name type="scientific">Anopheles epiroticus</name>
    <dbReference type="NCBI Taxonomy" id="199890"/>
    <lineage>
        <taxon>Eukaryota</taxon>
        <taxon>Metazoa</taxon>
        <taxon>Ecdysozoa</taxon>
        <taxon>Arthropoda</taxon>
        <taxon>Hexapoda</taxon>
        <taxon>Insecta</taxon>
        <taxon>Pterygota</taxon>
        <taxon>Neoptera</taxon>
        <taxon>Endopterygota</taxon>
        <taxon>Diptera</taxon>
        <taxon>Nematocera</taxon>
        <taxon>Culicoidea</taxon>
        <taxon>Culicidae</taxon>
        <taxon>Anophelinae</taxon>
        <taxon>Anopheles</taxon>
    </lineage>
</organism>
<evidence type="ECO:0000313" key="5">
    <source>
        <dbReference type="EnsemblMetazoa" id="AEPI010211-PA"/>
    </source>
</evidence>
<protein>
    <submittedName>
        <fullName evidence="5">Uncharacterized protein</fullName>
    </submittedName>
</protein>
<reference evidence="6" key="1">
    <citation type="submission" date="2013-03" db="EMBL/GenBank/DDBJ databases">
        <title>The Genome Sequence of Anopheles epiroticus epiroticus2.</title>
        <authorList>
            <consortium name="The Broad Institute Genomics Platform"/>
            <person name="Neafsey D.E."/>
            <person name="Howell P."/>
            <person name="Walker B."/>
            <person name="Young S.K."/>
            <person name="Zeng Q."/>
            <person name="Gargeya S."/>
            <person name="Fitzgerald M."/>
            <person name="Haas B."/>
            <person name="Abouelleil A."/>
            <person name="Allen A.W."/>
            <person name="Alvarado L."/>
            <person name="Arachchi H.M."/>
            <person name="Berlin A.M."/>
            <person name="Chapman S.B."/>
            <person name="Gainer-Dewar J."/>
            <person name="Goldberg J."/>
            <person name="Griggs A."/>
            <person name="Gujja S."/>
            <person name="Hansen M."/>
            <person name="Howarth C."/>
            <person name="Imamovic A."/>
            <person name="Ireland A."/>
            <person name="Larimer J."/>
            <person name="McCowan C."/>
            <person name="Murphy C."/>
            <person name="Pearson M."/>
            <person name="Poon T.W."/>
            <person name="Priest M."/>
            <person name="Roberts A."/>
            <person name="Saif S."/>
            <person name="Shea T."/>
            <person name="Sisk P."/>
            <person name="Sykes S."/>
            <person name="Wortman J."/>
            <person name="Nusbaum C."/>
            <person name="Birren B."/>
        </authorList>
    </citation>
    <scope>NUCLEOTIDE SEQUENCE [LARGE SCALE GENOMIC DNA]</scope>
    <source>
        <strain evidence="6">Epiroticus2</strain>
    </source>
</reference>
<evidence type="ECO:0000256" key="4">
    <source>
        <dbReference type="SAM" id="MobiDB-lite"/>
    </source>
</evidence>
<keyword evidence="3" id="KW-0539">Nucleus</keyword>
<evidence type="ECO:0000256" key="2">
    <source>
        <dbReference type="ARBA" id="ARBA00023163"/>
    </source>
</evidence>
<name>A0A182PTC5_9DIPT</name>
<feature type="region of interest" description="Disordered" evidence="4">
    <location>
        <begin position="118"/>
        <end position="137"/>
    </location>
</feature>
<dbReference type="GO" id="GO:0006355">
    <property type="term" value="P:regulation of DNA-templated transcription"/>
    <property type="evidence" value="ECO:0007669"/>
    <property type="project" value="TreeGrafter"/>
</dbReference>
<feature type="compositionally biased region" description="Acidic residues" evidence="4">
    <location>
        <begin position="119"/>
        <end position="137"/>
    </location>
</feature>
<sequence>MKNNLTAMCVKKLLRNIVGNEHVFAMVQLKAEEEAQKSKDQESKGSSKNNGVDAGAVDDADVDHDDDDDNDEDNDKEEPEPKLTRLKAKQLKQIPLPIASLNEPTPDDEVAALIREELCSDDDDEEYKPTEDDIVSDDDQNITVSDVDSQPRTPASVVASVELDNESEVQYTTDGLFKIPKPRNDSLCSQSEQDQEQENIALRTRSKLCLTTTAIETIESTFVPPDITKDMYEYDGEMDQAWKDFLEEFTKPLLDREEMRSVKVSKKELNELVQELMEMGSMDDQTLLEQTLAETINESLNSDMNNRAAMLTTPVPQQESNCIDDVIQSSVVESNTSASAVPFPVMSVIQPEPSTSQLVHTTQQFDNTQAQYHQTMYNSECVHPETNAGMVTTSNCTVSSRIDGTFNSTVNVSMVSSVSGSQNGKTVRQESTPKPKYLLKYSSLEEVLPDCSLIHEISETRYRINSSTVPMEVSVSEKEIGMNDIQFQLLHQQLRMHVQLTTQHFLQTYAHPTFWNMASKFKDMLTELTEIGKTKPNVVPWNLPLATECCQSWEDELAVDDANTRSLLKYWTDELKNEQKDKDHNRSYRSEFHWLVREKILNCRAFIYPSLIPYKPFRNFVNPLKNLVNNSEKQ</sequence>
<evidence type="ECO:0000313" key="6">
    <source>
        <dbReference type="Proteomes" id="UP000075885"/>
    </source>
</evidence>
<reference evidence="5" key="2">
    <citation type="submission" date="2020-05" db="UniProtKB">
        <authorList>
            <consortium name="EnsemblMetazoa"/>
        </authorList>
    </citation>
    <scope>IDENTIFICATION</scope>
    <source>
        <strain evidence="5">Epiroticus2</strain>
    </source>
</reference>
<evidence type="ECO:0000256" key="3">
    <source>
        <dbReference type="ARBA" id="ARBA00023242"/>
    </source>
</evidence>
<dbReference type="PANTHER" id="PTHR16088">
    <property type="entry name" value="YY1 ASSOCIATED PROTEIN-RELATED"/>
    <property type="match status" value="1"/>
</dbReference>
<dbReference type="GO" id="GO:0005634">
    <property type="term" value="C:nucleus"/>
    <property type="evidence" value="ECO:0007669"/>
    <property type="project" value="TreeGrafter"/>
</dbReference>
<feature type="compositionally biased region" description="Acidic residues" evidence="4">
    <location>
        <begin position="56"/>
        <end position="78"/>
    </location>
</feature>
<dbReference type="InterPro" id="IPR052435">
    <property type="entry name" value="YY1-Transcr_Regul"/>
</dbReference>
<feature type="region of interest" description="Disordered" evidence="4">
    <location>
        <begin position="33"/>
        <end position="89"/>
    </location>
</feature>
<keyword evidence="1" id="KW-0805">Transcription regulation</keyword>